<gene>
    <name evidence="2" type="ORF">SEVIR_3G421400v2</name>
</gene>
<dbReference type="Gramene" id="TKW29841">
    <property type="protein sequence ID" value="TKW29841"/>
    <property type="gene ID" value="SEVIR_3G421400v2"/>
</dbReference>
<evidence type="ECO:0000313" key="2">
    <source>
        <dbReference type="EMBL" id="TKW29841.1"/>
    </source>
</evidence>
<protein>
    <submittedName>
        <fullName evidence="2">Uncharacterized protein</fullName>
    </submittedName>
</protein>
<organism evidence="2 3">
    <name type="scientific">Setaria viridis</name>
    <name type="common">Green bristlegrass</name>
    <name type="synonym">Setaria italica subsp. viridis</name>
    <dbReference type="NCBI Taxonomy" id="4556"/>
    <lineage>
        <taxon>Eukaryota</taxon>
        <taxon>Viridiplantae</taxon>
        <taxon>Streptophyta</taxon>
        <taxon>Embryophyta</taxon>
        <taxon>Tracheophyta</taxon>
        <taxon>Spermatophyta</taxon>
        <taxon>Magnoliopsida</taxon>
        <taxon>Liliopsida</taxon>
        <taxon>Poales</taxon>
        <taxon>Poaceae</taxon>
        <taxon>PACMAD clade</taxon>
        <taxon>Panicoideae</taxon>
        <taxon>Panicodae</taxon>
        <taxon>Paniceae</taxon>
        <taxon>Cenchrinae</taxon>
        <taxon>Setaria</taxon>
    </lineage>
</organism>
<proteinExistence type="predicted"/>
<evidence type="ECO:0000313" key="3">
    <source>
        <dbReference type="Proteomes" id="UP000298652"/>
    </source>
</evidence>
<reference evidence="2" key="1">
    <citation type="submission" date="2019-03" db="EMBL/GenBank/DDBJ databases">
        <title>WGS assembly of Setaria viridis.</title>
        <authorList>
            <person name="Huang P."/>
            <person name="Jenkins J."/>
            <person name="Grimwood J."/>
            <person name="Barry K."/>
            <person name="Healey A."/>
            <person name="Mamidi S."/>
            <person name="Sreedasyam A."/>
            <person name="Shu S."/>
            <person name="Feldman M."/>
            <person name="Wu J."/>
            <person name="Yu Y."/>
            <person name="Chen C."/>
            <person name="Johnson J."/>
            <person name="Rokhsar D."/>
            <person name="Baxter I."/>
            <person name="Schmutz J."/>
            <person name="Brutnell T."/>
            <person name="Kellogg E."/>
        </authorList>
    </citation>
    <scope>NUCLEOTIDE SEQUENCE [LARGE SCALE GENOMIC DNA]</scope>
</reference>
<sequence>MYLPHPEDASSFALVSLLLERPERQQRVRLRQAPLERWTRAPPTAWHDMTDEELLWVASWRPTRTGRYPYRRVPKVAFLFLTRGLLPLAPLWERFFNSPAPAGSSTPSTCTRCPGTTAPTTSRRRHPSTAARCPARWSSGARRAWSTRKRRLLANALLDPANERFVQI</sequence>
<dbReference type="PANTHER" id="PTHR31042">
    <property type="entry name" value="CORE-2/I-BRANCHING BETA-1,6-N-ACETYLGLUCOSAMINYLTRANSFERASE FAMILY PROTEIN-RELATED"/>
    <property type="match status" value="1"/>
</dbReference>
<dbReference type="GO" id="GO:0016757">
    <property type="term" value="F:glycosyltransferase activity"/>
    <property type="evidence" value="ECO:0007669"/>
    <property type="project" value="InterPro"/>
</dbReference>
<accession>A0A4U6VJL0</accession>
<feature type="region of interest" description="Disordered" evidence="1">
    <location>
        <begin position="103"/>
        <end position="133"/>
    </location>
</feature>
<dbReference type="PANTHER" id="PTHR31042:SF128">
    <property type="entry name" value="EXPRESSED PROTEIN"/>
    <property type="match status" value="1"/>
</dbReference>
<keyword evidence="3" id="KW-1185">Reference proteome</keyword>
<name>A0A4U6VJL0_SETVI</name>
<dbReference type="InterPro" id="IPR044174">
    <property type="entry name" value="BC10-like"/>
</dbReference>
<dbReference type="AlphaFoldDB" id="A0A4U6VJL0"/>
<dbReference type="Proteomes" id="UP000298652">
    <property type="component" value="Chromosome 3"/>
</dbReference>
<evidence type="ECO:0000256" key="1">
    <source>
        <dbReference type="SAM" id="MobiDB-lite"/>
    </source>
</evidence>
<dbReference type="EMBL" id="CM016554">
    <property type="protein sequence ID" value="TKW29841.1"/>
    <property type="molecule type" value="Genomic_DNA"/>
</dbReference>